<accession>A0A6J4VR56</accession>
<sequence>MNREERPAAGGAVKVVDDREPDALVFTRREELIRESDEVGVRPGVIADFGEDGGVARFTAQRSARDVEDADGVQFATTVFKEARNSTWSTPSRTHIIRGSNSKG</sequence>
<reference evidence="1" key="1">
    <citation type="submission" date="2020-02" db="EMBL/GenBank/DDBJ databases">
        <authorList>
            <person name="Meier V. D."/>
        </authorList>
    </citation>
    <scope>NUCLEOTIDE SEQUENCE</scope>
    <source>
        <strain evidence="1">AVDCRST_MAG59</strain>
    </source>
</reference>
<gene>
    <name evidence="1" type="ORF">AVDCRST_MAG59-4997</name>
</gene>
<protein>
    <submittedName>
        <fullName evidence="1">Uncharacterized protein</fullName>
    </submittedName>
</protein>
<dbReference type="AlphaFoldDB" id="A0A6J4VR56"/>
<name>A0A6J4VR56_9BACT</name>
<proteinExistence type="predicted"/>
<organism evidence="1">
    <name type="scientific">uncultured Thermomicrobiales bacterium</name>
    <dbReference type="NCBI Taxonomy" id="1645740"/>
    <lineage>
        <taxon>Bacteria</taxon>
        <taxon>Pseudomonadati</taxon>
        <taxon>Thermomicrobiota</taxon>
        <taxon>Thermomicrobia</taxon>
        <taxon>Thermomicrobiales</taxon>
        <taxon>environmental samples</taxon>
    </lineage>
</organism>
<dbReference type="EMBL" id="CADCWF010000356">
    <property type="protein sequence ID" value="CAA9582658.1"/>
    <property type="molecule type" value="Genomic_DNA"/>
</dbReference>
<evidence type="ECO:0000313" key="1">
    <source>
        <dbReference type="EMBL" id="CAA9582658.1"/>
    </source>
</evidence>